<dbReference type="SUPFAM" id="SSF53613">
    <property type="entry name" value="Ribokinase-like"/>
    <property type="match status" value="1"/>
</dbReference>
<dbReference type="InterPro" id="IPR004399">
    <property type="entry name" value="HMP/HMP-P_kinase_dom"/>
</dbReference>
<dbReference type="CDD" id="cd01169">
    <property type="entry name" value="HMPP_kinase"/>
    <property type="match status" value="1"/>
</dbReference>
<dbReference type="InterPro" id="IPR029056">
    <property type="entry name" value="Ribokinase-like"/>
</dbReference>
<sequence>MPGPVPPVVLCFSGSDPSGGAGISADIEALASLGCHCAPVITVLTVQDSTNVSDLDPVDPDFIKAQANAVLRDMNVAVIKVGLLGNPAVVSTVAEICGNYPNIPLVVDPVLAAGGGAPLADDVFIRTLKKELLPLATLVTPNAREAHMLFPDADTLDQCAEELLDLGCEHVLITGADEPTPVVHNTLYSSEYETETFHWERLPAMYHGSGCTLAASCAGLIAQGLSLFDAVNEAQEYTFNALKDGQALGQGQLFPNRFFWAQSRDTEEGESDESDKDTAE</sequence>
<dbReference type="GO" id="GO:0008972">
    <property type="term" value="F:phosphomethylpyrimidine kinase activity"/>
    <property type="evidence" value="ECO:0007669"/>
    <property type="project" value="InterPro"/>
</dbReference>
<dbReference type="GO" id="GO:0009229">
    <property type="term" value="P:thiamine diphosphate biosynthetic process"/>
    <property type="evidence" value="ECO:0007669"/>
    <property type="project" value="UniProtKB-UniPathway"/>
</dbReference>
<dbReference type="GO" id="GO:0009228">
    <property type="term" value="P:thiamine biosynthetic process"/>
    <property type="evidence" value="ECO:0007669"/>
    <property type="project" value="InterPro"/>
</dbReference>
<reference evidence="4 5" key="1">
    <citation type="submission" date="2019-03" db="EMBL/GenBank/DDBJ databases">
        <title>Genomic Encyclopedia of Type Strains, Phase IV (KMG-IV): sequencing the most valuable type-strain genomes for metagenomic binning, comparative biology and taxonomic classification.</title>
        <authorList>
            <person name="Goeker M."/>
        </authorList>
    </citation>
    <scope>NUCLEOTIDE SEQUENCE [LARGE SCALE GENOMIC DNA]</scope>
    <source>
        <strain evidence="4 5">DSM 103792</strain>
    </source>
</reference>
<dbReference type="RefSeq" id="WP_133592112.1">
    <property type="nucleotide sequence ID" value="NZ_CP037953.1"/>
</dbReference>
<evidence type="ECO:0000313" key="5">
    <source>
        <dbReference type="Proteomes" id="UP000295375"/>
    </source>
</evidence>
<keyword evidence="4" id="KW-0808">Transferase</keyword>
<organism evidence="4 5">
    <name type="scientific">Permianibacter aggregans</name>
    <dbReference type="NCBI Taxonomy" id="1510150"/>
    <lineage>
        <taxon>Bacteria</taxon>
        <taxon>Pseudomonadati</taxon>
        <taxon>Pseudomonadota</taxon>
        <taxon>Gammaproteobacteria</taxon>
        <taxon>Pseudomonadales</taxon>
        <taxon>Pseudomonadaceae</taxon>
        <taxon>Permianibacter</taxon>
    </lineage>
</organism>
<protein>
    <recommendedName>
        <fullName evidence="2">hydroxymethylpyrimidine kinase</fullName>
        <ecNumber evidence="2">2.7.1.49</ecNumber>
    </recommendedName>
</protein>
<dbReference type="AlphaFoldDB" id="A0A4R6UL00"/>
<name>A0A4R6UL00_9GAMM</name>
<accession>A0A4R6UL00</accession>
<dbReference type="PANTHER" id="PTHR20858:SF17">
    <property type="entry name" value="HYDROXYMETHYLPYRIMIDINE_PHOSPHOMETHYLPYRIMIDINE KINASE THI20-RELATED"/>
    <property type="match status" value="1"/>
</dbReference>
<keyword evidence="4" id="KW-0418">Kinase</keyword>
<keyword evidence="5" id="KW-1185">Reference proteome</keyword>
<evidence type="ECO:0000313" key="4">
    <source>
        <dbReference type="EMBL" id="TDQ46033.1"/>
    </source>
</evidence>
<gene>
    <name evidence="4" type="ORF">EV696_11527</name>
</gene>
<evidence type="ECO:0000256" key="1">
    <source>
        <dbReference type="ARBA" id="ARBA00004948"/>
    </source>
</evidence>
<dbReference type="EC" id="2.7.1.49" evidence="2"/>
<dbReference type="EMBL" id="SNYM01000015">
    <property type="protein sequence ID" value="TDQ46033.1"/>
    <property type="molecule type" value="Genomic_DNA"/>
</dbReference>
<feature type="domain" description="Pyridoxamine kinase/Phosphomethylpyrimidine kinase" evidence="3">
    <location>
        <begin position="16"/>
        <end position="252"/>
    </location>
</feature>
<dbReference type="OrthoDB" id="9810880at2"/>
<dbReference type="GO" id="GO:0005829">
    <property type="term" value="C:cytosol"/>
    <property type="evidence" value="ECO:0007669"/>
    <property type="project" value="TreeGrafter"/>
</dbReference>
<dbReference type="Pfam" id="PF08543">
    <property type="entry name" value="Phos_pyr_kin"/>
    <property type="match status" value="1"/>
</dbReference>
<dbReference type="UniPathway" id="UPA00060">
    <property type="reaction ID" value="UER00138"/>
</dbReference>
<comment type="caution">
    <text evidence="4">The sequence shown here is derived from an EMBL/GenBank/DDBJ whole genome shotgun (WGS) entry which is preliminary data.</text>
</comment>
<proteinExistence type="predicted"/>
<dbReference type="Gene3D" id="3.40.1190.20">
    <property type="match status" value="1"/>
</dbReference>
<dbReference type="PANTHER" id="PTHR20858">
    <property type="entry name" value="PHOSPHOMETHYLPYRIMIDINE KINASE"/>
    <property type="match status" value="1"/>
</dbReference>
<evidence type="ECO:0000256" key="2">
    <source>
        <dbReference type="ARBA" id="ARBA00012135"/>
    </source>
</evidence>
<dbReference type="InterPro" id="IPR013749">
    <property type="entry name" value="PM/HMP-P_kinase-1"/>
</dbReference>
<dbReference type="Proteomes" id="UP000295375">
    <property type="component" value="Unassembled WGS sequence"/>
</dbReference>
<comment type="pathway">
    <text evidence="1">Cofactor biosynthesis; thiamine diphosphate biosynthesis.</text>
</comment>
<dbReference type="GO" id="GO:0008902">
    <property type="term" value="F:hydroxymethylpyrimidine kinase activity"/>
    <property type="evidence" value="ECO:0007669"/>
    <property type="project" value="UniProtKB-EC"/>
</dbReference>
<evidence type="ECO:0000259" key="3">
    <source>
        <dbReference type="Pfam" id="PF08543"/>
    </source>
</evidence>